<dbReference type="Proteomes" id="UP000290407">
    <property type="component" value="Unassembled WGS sequence"/>
</dbReference>
<dbReference type="RefSeq" id="WP_129603190.1">
    <property type="nucleotide sequence ID" value="NZ_SBLB01000005.1"/>
</dbReference>
<dbReference type="SUPFAM" id="SSF49785">
    <property type="entry name" value="Galactose-binding domain-like"/>
    <property type="match status" value="1"/>
</dbReference>
<organism evidence="1 2">
    <name type="scientific">Spirosoma sordidisoli</name>
    <dbReference type="NCBI Taxonomy" id="2502893"/>
    <lineage>
        <taxon>Bacteria</taxon>
        <taxon>Pseudomonadati</taxon>
        <taxon>Bacteroidota</taxon>
        <taxon>Cytophagia</taxon>
        <taxon>Cytophagales</taxon>
        <taxon>Cytophagaceae</taxon>
        <taxon>Spirosoma</taxon>
    </lineage>
</organism>
<evidence type="ECO:0000313" key="2">
    <source>
        <dbReference type="Proteomes" id="UP000290407"/>
    </source>
</evidence>
<comment type="caution">
    <text evidence="1">The sequence shown here is derived from an EMBL/GenBank/DDBJ whole genome shotgun (WGS) entry which is preliminary data.</text>
</comment>
<dbReference type="PROSITE" id="PS00018">
    <property type="entry name" value="EF_HAND_1"/>
    <property type="match status" value="4"/>
</dbReference>
<sequence length="2801" mass="283387">MDLFTFKTYSKLQVRTLLRALCALDWPGLKPAVIRFVVLCAFMLLNMGWPALAERKPAVLTAVRSYTGTVAPEPVGHKSPATASFMRARSALALDSDGDNVDDSVDLDDDNDGILDTAEMTCQLVTNGDFASTTGGWSFTGNVGITGGTLFFNGTNTTPDGIATQDIQTRAGKRAMLTFDFVAAGAGTGTIGVTADVLDVSTGTVLGTTSLTSTAGTPSSNISIPFTATGSSIRIRFTDISQATLSIDVAIDNVSILYCDTDNDGIPDSLDLDSDGDGCADAIEGGGPFRSTNLVNSTMAGGNSGVGYNGISTSPVTQNLGISVGATGIPTVAGTGQTVGFSQFRSLNGCIDSEDDTVADVEDLDDDNDGILDTDEMNCQLIENGDFASTTAGWSFTNNVGITGGFLFFNGSDVTPNGIATQDIQTRAGQRAMLTFDFVAAGAGAGLVGVRIDVLDVSTGTVLATTSLLRTANTPTVTVPLAFTATGTSTRIRFTDISQATLVIDARIDNVSILYCDTDNDGIANSLDLDSDGDGCPDAVEGGASFKVADLVNSILPGGNSGTGYIGMSTSPVTQNLGTTVGTNGVPTVAGTGQTVGVSQLAGLNGCTDSDSDTVADIEDLDDDNDGILDTAENTCMLPLTGTPHLSWDNNGIPLPGTLQINSLSPVVLETTSITTGPGITLGSSGDSWVISGATATNLAGAVAGNDYMQFTMATSATATVDYTLDQWASFQSTAPFQKIGIRISSDPTFATSTLLYDGANPNNANSNFFSVSLPNPFKLARGTTYFVRVYPYGGGGTIFDSFGFLATCLADTDGDAIANQLDLDSDGEGCPDAVEGGGPFKLTDLVSSTMAGGNSGTGFNGSSPSPVNQNLGTTVGATGIPTVAGTGQTLGISQTPGLNGCTDSDADGYDDVVDLDDDNDGILDTAEMACQLVNNGDFSSISAGWTFTGNVGVFSTDSKLYFNGSNTTPNGVASQVIQTRVGQRATLTFEMLASGGNSGSVGVQVDVLDVSTGSVLATTSLQRAANTPLVNGALGFVATGTTTRIRFTDISQATLGIDVQLDNVSILYCDTDNDGIPNSLDLDSDADGCADAVEGGGSFRVTDLVDSDMDGGSTSVSQNLGDVVGSTTTTMGVPVTAGTGQTVGISQNGALNECTDSDADGVVDLSDLDDDNDGILDTAECPNLGAWNVYAFARTASTFATNVQVIVTGFSSSTVTWNQTIAGTFNNGGFNWTPIASNVMPDANGKITATISSVGANNAFLLSDAFLFTNGTSSVVVDNAGAGYSKTGTWSVQTFAGNFGTSEDFIASPFAGQTSTFSLTVAKCDTDGDNIPNHIDLDSDGDGCADAIEGGANFTVANLVSSTMAGGSSNVTSNLGNVVGNTVTTMGVPVTAGTGQTVGTSQNGAVQDAACPQPDYDGDGVLDSTDLDDDNDGILDTVEDPACEKVANGSGQNNLAGWTVTGNVVSNTNPQIIFNNNETPATGVLSQMISTVPNQPLQVKFDMVGFGSNTAGNASLRVDVLTGSTVIATKTVTKTFGNPFTNETLSFLPKTNQTTIRFTDLSTVTSQFDPIISGISVVGACGLDSDNDGIINSLDLDSDGDGCPDALEGGAAFTTSNLVSSTMAGGSTNVTKNLPTPVGSGTATMGVPVTAGTGQTVGYSQNSSLNECIDTDGDGVADINDLDDDNDGILDVAEVSCVELIQNGVFPTTGGSVDVLAGWTVGGTYSANYPSTYGRVAFVPDGLYFLRDNVTSFISQPISGIYPGGTIMLNGLAWQNTSSVSDPAGQSVLEVKYNGVTYATVNTGLLNSPTIVGNNGATVNITSLPGVILGAVSAKSNLVITLPTGVPPSGVFQLLFTGGPSPGLADDIAIQSVSSLSCVNADADNDGIINSLDLDSDGDGCPDAIEGGAAFITSNLVSSTMSGGNSGAGFNGTSPVPVTQNLGNTVGSTTATMGVPTIAGMGQTIGISQNGAVNGCIDTDGDGVLDLDDLDDDNDGILDTVEEGDCEKIINGSGANGFTGWTKTGNVFYNLLPQFSFNYGDSAPTGVLSQTISTIPNQGLQLKFNAVGWGGNTAGNVSVRVDVLAGSTVIATKTVTKTFGIPWTIETLNFTPTSTSTTIRFTDVSTVATQFDFIINGVSVPGACDLDGDGIVNSLDLDSDGDGCADALEGGAAFTTSNLVSSTMAGGSTNVTKNLPTPVGSTTATMGVPTIAGTGQTTGTSQNSSAKDPACCLVTGIAPTLSATSKANACPATTVDLSTITVSNAPASTSLTWHTSATATAANRITSVSAVAAGTYFAALYDASTDCYSGSATTPVTAVTAACCSATLAPALSATTKANTCPATTVDLSTITATNQPASSTLTWHTSSPATASNRITNITSVTAGTYFAAFFDATANCFSGTAVTQVTATTTVCCSATLAPALSASSKANACPATTVDLSTITATNQPASTTLTWHTGSPATASNRITNISSVTAGTYFAAFFDATANCFSGTAVTQVTATTTVCCSATLAPALSATTKANTCPATTVDLSTITATNQPASSTLTWHTGSPATASNRITNITSVTAGTYFAAFFDATANCFSGTAVTQVTATTTVCCSATLAPALSATSKANTCPATTVDLSTITATNQPASTTLTWHTGTPATAANRITNITSVTAGTYFAAFFDATANCFSGTAVTQVTATTVACCPNPSVGGSLTLVGTLPLCSVSNQGVLTLSGQTGTVVKWQTSTNGGTSWTDIGNTAGLTQISFSNAQNNQQFRAVVNAGGSCADANSAPFVTLTSASACSVDCDVKPGTINKN</sequence>
<dbReference type="InterPro" id="IPR008979">
    <property type="entry name" value="Galactose-bd-like_sf"/>
</dbReference>
<dbReference type="PANTHER" id="PTHR10199">
    <property type="entry name" value="THROMBOSPONDIN"/>
    <property type="match status" value="1"/>
</dbReference>
<gene>
    <name evidence="1" type="ORF">EQG79_18870</name>
</gene>
<protein>
    <submittedName>
        <fullName evidence="1">Uncharacterized protein</fullName>
    </submittedName>
</protein>
<evidence type="ECO:0000313" key="1">
    <source>
        <dbReference type="EMBL" id="RYC68423.1"/>
    </source>
</evidence>
<reference evidence="1 2" key="1">
    <citation type="submission" date="2019-01" db="EMBL/GenBank/DDBJ databases">
        <title>Spirosoma flava sp. nov., a propanil-degrading bacterium isolated from herbicide-contaminated soil.</title>
        <authorList>
            <person name="Zhang L."/>
            <person name="Jiang J.-D."/>
        </authorList>
    </citation>
    <scope>NUCLEOTIDE SEQUENCE [LARGE SCALE GENOMIC DNA]</scope>
    <source>
        <strain evidence="1 2">TY50</strain>
    </source>
</reference>
<name>A0A4Q2UGD2_9BACT</name>
<accession>A0A4Q2UGD2</accession>
<keyword evidence="2" id="KW-1185">Reference proteome</keyword>
<dbReference type="EMBL" id="SBLB01000005">
    <property type="protein sequence ID" value="RYC68423.1"/>
    <property type="molecule type" value="Genomic_DNA"/>
</dbReference>
<dbReference type="Gene3D" id="2.60.120.260">
    <property type="entry name" value="Galactose-binding domain-like"/>
    <property type="match status" value="1"/>
</dbReference>
<dbReference type="InterPro" id="IPR018247">
    <property type="entry name" value="EF_Hand_1_Ca_BS"/>
</dbReference>
<proteinExistence type="predicted"/>